<evidence type="ECO:0000256" key="1">
    <source>
        <dbReference type="SAM" id="MobiDB-lite"/>
    </source>
</evidence>
<dbReference type="EMBL" id="NEVV01000005">
    <property type="protein sequence ID" value="OZI75545.1"/>
    <property type="molecule type" value="Genomic_DNA"/>
</dbReference>
<proteinExistence type="predicted"/>
<feature type="compositionally biased region" description="Polar residues" evidence="1">
    <location>
        <begin position="185"/>
        <end position="194"/>
    </location>
</feature>
<sequence>MLDDDYNVDAAPQAPAGWRWTLHPAGLHPDVYAAAAPQASAEALDTLTIDLDYADGASVQIEVHGTEKMLRRLEAWLSGERSRIREQARNAALEEAAQVAELTVAGNAKPGTPYASGTAKQAAARIRALKSTPAPTAAEGSEDDMLTIAYLAGAQAEKERAALEPLFADDPQGGNTHDAAGHPQNCRSGENAQDAQEAHT</sequence>
<accession>A0ABX4FD54</accession>
<name>A0ABX4FD54_9BORD</name>
<reference evidence="2 3" key="1">
    <citation type="submission" date="2017-05" db="EMBL/GenBank/DDBJ databases">
        <title>Complete and WGS of Bordetella genogroups.</title>
        <authorList>
            <person name="Spilker T."/>
            <person name="Lipuma J."/>
        </authorList>
    </citation>
    <scope>NUCLEOTIDE SEQUENCE [LARGE SCALE GENOMIC DNA]</scope>
    <source>
        <strain evidence="2 3">AU3139</strain>
    </source>
</reference>
<organism evidence="2 3">
    <name type="scientific">Bordetella genomosp. 6</name>
    <dbReference type="NCBI Taxonomy" id="463024"/>
    <lineage>
        <taxon>Bacteria</taxon>
        <taxon>Pseudomonadati</taxon>
        <taxon>Pseudomonadota</taxon>
        <taxon>Betaproteobacteria</taxon>
        <taxon>Burkholderiales</taxon>
        <taxon>Alcaligenaceae</taxon>
        <taxon>Bordetella</taxon>
    </lineage>
</organism>
<feature type="region of interest" description="Disordered" evidence="1">
    <location>
        <begin position="161"/>
        <end position="200"/>
    </location>
</feature>
<dbReference type="RefSeq" id="WP_094830022.1">
    <property type="nucleotide sequence ID" value="NZ_NEVV01000005.1"/>
</dbReference>
<keyword evidence="3" id="KW-1185">Reference proteome</keyword>
<comment type="caution">
    <text evidence="2">The sequence shown here is derived from an EMBL/GenBank/DDBJ whole genome shotgun (WGS) entry which is preliminary data.</text>
</comment>
<dbReference type="Proteomes" id="UP000216524">
    <property type="component" value="Unassembled WGS sequence"/>
</dbReference>
<evidence type="ECO:0000313" key="3">
    <source>
        <dbReference type="Proteomes" id="UP000216524"/>
    </source>
</evidence>
<evidence type="ECO:0008006" key="4">
    <source>
        <dbReference type="Google" id="ProtNLM"/>
    </source>
</evidence>
<evidence type="ECO:0000313" key="2">
    <source>
        <dbReference type="EMBL" id="OZI75545.1"/>
    </source>
</evidence>
<protein>
    <recommendedName>
        <fullName evidence="4">PRTRC system protein E</fullName>
    </recommendedName>
</protein>
<gene>
    <name evidence="2" type="ORF">CAL23_16650</name>
</gene>